<evidence type="ECO:0000313" key="2">
    <source>
        <dbReference type="EMBL" id="MFC4377725.1"/>
    </source>
</evidence>
<dbReference type="RefSeq" id="WP_378568697.1">
    <property type="nucleotide sequence ID" value="NZ_JBHSDL010000042.1"/>
</dbReference>
<accession>A0ABV8VSC0</accession>
<protein>
    <submittedName>
        <fullName evidence="2">Alpha/beta fold hydrolase</fullName>
    </submittedName>
</protein>
<keyword evidence="3" id="KW-1185">Reference proteome</keyword>
<dbReference type="InterPro" id="IPR029058">
    <property type="entry name" value="AB_hydrolase_fold"/>
</dbReference>
<dbReference type="PANTHER" id="PTHR43689:SF8">
    <property type="entry name" value="ALPHA_BETA-HYDROLASES SUPERFAMILY PROTEIN"/>
    <property type="match status" value="1"/>
</dbReference>
<dbReference type="EMBL" id="JBHSDL010000042">
    <property type="protein sequence ID" value="MFC4377725.1"/>
    <property type="molecule type" value="Genomic_DNA"/>
</dbReference>
<evidence type="ECO:0000259" key="1">
    <source>
        <dbReference type="Pfam" id="PF12697"/>
    </source>
</evidence>
<dbReference type="Proteomes" id="UP001595844">
    <property type="component" value="Unassembled WGS sequence"/>
</dbReference>
<organism evidence="2 3">
    <name type="scientific">Nocardia halotolerans</name>
    <dbReference type="NCBI Taxonomy" id="1755878"/>
    <lineage>
        <taxon>Bacteria</taxon>
        <taxon>Bacillati</taxon>
        <taxon>Actinomycetota</taxon>
        <taxon>Actinomycetes</taxon>
        <taxon>Mycobacteriales</taxon>
        <taxon>Nocardiaceae</taxon>
        <taxon>Nocardia</taxon>
    </lineage>
</organism>
<dbReference type="Pfam" id="PF12697">
    <property type="entry name" value="Abhydrolase_6"/>
    <property type="match status" value="1"/>
</dbReference>
<comment type="caution">
    <text evidence="2">The sequence shown here is derived from an EMBL/GenBank/DDBJ whole genome shotgun (WGS) entry which is preliminary data.</text>
</comment>
<dbReference type="PANTHER" id="PTHR43689">
    <property type="entry name" value="HYDROLASE"/>
    <property type="match status" value="1"/>
</dbReference>
<dbReference type="SUPFAM" id="SSF53474">
    <property type="entry name" value="alpha/beta-Hydrolases"/>
    <property type="match status" value="1"/>
</dbReference>
<sequence>MSPGRSSLVLFHGVTMSSAAWDEVVPHLSEHHEVFAPTALGHRGGPEARQRPVRVRDVVDAAERMLDDRGIGQAHLAGNSLGGWIAIELALRGRALSVCALSPAGFWNAGGHGQTAAVRKLRRLGALTRSTHRVQPLVFRSAMVRRLAMRDIACHADRSTPARALTAATDLVGCTVTDDLLGTDEQMAAVPELPCPITLAWSGEDAILPPAINGRIARERLPRARFEILPGVGHVPMIDDPELVAATILATTGAASPPHRT</sequence>
<proteinExistence type="predicted"/>
<feature type="domain" description="AB hydrolase-1" evidence="1">
    <location>
        <begin position="8"/>
        <end position="246"/>
    </location>
</feature>
<dbReference type="Gene3D" id="3.40.50.1820">
    <property type="entry name" value="alpha/beta hydrolase"/>
    <property type="match status" value="1"/>
</dbReference>
<dbReference type="GO" id="GO:0016787">
    <property type="term" value="F:hydrolase activity"/>
    <property type="evidence" value="ECO:0007669"/>
    <property type="project" value="UniProtKB-KW"/>
</dbReference>
<keyword evidence="2" id="KW-0378">Hydrolase</keyword>
<reference evidence="3" key="1">
    <citation type="journal article" date="2019" name="Int. J. Syst. Evol. Microbiol.">
        <title>The Global Catalogue of Microorganisms (GCM) 10K type strain sequencing project: providing services to taxonomists for standard genome sequencing and annotation.</title>
        <authorList>
            <consortium name="The Broad Institute Genomics Platform"/>
            <consortium name="The Broad Institute Genome Sequencing Center for Infectious Disease"/>
            <person name="Wu L."/>
            <person name="Ma J."/>
        </authorList>
    </citation>
    <scope>NUCLEOTIDE SEQUENCE [LARGE SCALE GENOMIC DNA]</scope>
    <source>
        <strain evidence="3">IBRC-M 10490</strain>
    </source>
</reference>
<dbReference type="InterPro" id="IPR000073">
    <property type="entry name" value="AB_hydrolase_1"/>
</dbReference>
<gene>
    <name evidence="2" type="ORF">ACFO5K_26970</name>
</gene>
<evidence type="ECO:0000313" key="3">
    <source>
        <dbReference type="Proteomes" id="UP001595844"/>
    </source>
</evidence>
<name>A0ABV8VSC0_9NOCA</name>